<accession>A0A4Y7QFQ4</accession>
<evidence type="ECO:0000313" key="1">
    <source>
        <dbReference type="EMBL" id="TDL26503.1"/>
    </source>
</evidence>
<dbReference type="EMBL" id="ML170161">
    <property type="protein sequence ID" value="TDL26503.1"/>
    <property type="molecule type" value="Genomic_DNA"/>
</dbReference>
<dbReference type="VEuPathDB" id="FungiDB:BD410DRAFT_800348"/>
<protein>
    <submittedName>
        <fullName evidence="1">Uncharacterized protein</fullName>
    </submittedName>
</protein>
<dbReference type="AlphaFoldDB" id="A0A4Y7QFQ4"/>
<evidence type="ECO:0000313" key="2">
    <source>
        <dbReference type="Proteomes" id="UP000294933"/>
    </source>
</evidence>
<dbReference type="Proteomes" id="UP000294933">
    <property type="component" value="Unassembled WGS sequence"/>
</dbReference>
<name>A0A4Y7QFQ4_9AGAM</name>
<proteinExistence type="predicted"/>
<organism evidence="1 2">
    <name type="scientific">Rickenella mellea</name>
    <dbReference type="NCBI Taxonomy" id="50990"/>
    <lineage>
        <taxon>Eukaryota</taxon>
        <taxon>Fungi</taxon>
        <taxon>Dikarya</taxon>
        <taxon>Basidiomycota</taxon>
        <taxon>Agaricomycotina</taxon>
        <taxon>Agaricomycetes</taxon>
        <taxon>Hymenochaetales</taxon>
        <taxon>Rickenellaceae</taxon>
        <taxon>Rickenella</taxon>
    </lineage>
</organism>
<gene>
    <name evidence="1" type="ORF">BD410DRAFT_800348</name>
</gene>
<keyword evidence="2" id="KW-1185">Reference proteome</keyword>
<sequence length="461" mass="50622">MFLVSSRTDIRVPLPTGQCSSSIGFEINFLDCLGSPRHNLDLSVGDLVSGLLHLVKNVSVLHELSNGSNRTLNGIWLKAYLLWSYACPQKMPLSNGVWGYAMLRAVRPERVQTGSSNFVNRSHTTARRDASTFQTNEHGTINSNSRVPPSMPGHAPSFALGTRVASSSSQHHIAFTNLNLTEPTGGAISRVRDPYGTWKARTGVANFVRNLDELSAFGGRESDSSDAPQCTPGRGLDTKSFNTIINIRVEAVVIFHLVHPLRIVFNSTIYLISADLNYSDMILTASEPSTFADYGKLYSRNTSHPVAGIMLHEGYISLVDLNRNFLSIEDLDGKTWHVHSPHVAIRAGLTKLRTFVIFDTAPEISRNPIAFNVRAPRGVVTAIEGAGARVLIRDFQGKLWECADPSQLVKNGLAINTFVNFDENNPMDASEGEGSGYRPIVIRLQERGDETRGTAYSVRRA</sequence>
<reference evidence="1 2" key="1">
    <citation type="submission" date="2018-06" db="EMBL/GenBank/DDBJ databases">
        <title>A transcriptomic atlas of mushroom development highlights an independent origin of complex multicellularity.</title>
        <authorList>
            <consortium name="DOE Joint Genome Institute"/>
            <person name="Krizsan K."/>
            <person name="Almasi E."/>
            <person name="Merenyi Z."/>
            <person name="Sahu N."/>
            <person name="Viragh M."/>
            <person name="Koszo T."/>
            <person name="Mondo S."/>
            <person name="Kiss B."/>
            <person name="Balint B."/>
            <person name="Kues U."/>
            <person name="Barry K."/>
            <person name="Hegedus J.C."/>
            <person name="Henrissat B."/>
            <person name="Johnson J."/>
            <person name="Lipzen A."/>
            <person name="Ohm R."/>
            <person name="Nagy I."/>
            <person name="Pangilinan J."/>
            <person name="Yan J."/>
            <person name="Xiong Y."/>
            <person name="Grigoriev I.V."/>
            <person name="Hibbett D.S."/>
            <person name="Nagy L.G."/>
        </authorList>
    </citation>
    <scope>NUCLEOTIDE SEQUENCE [LARGE SCALE GENOMIC DNA]</scope>
    <source>
        <strain evidence="1 2">SZMC22713</strain>
    </source>
</reference>